<sequence>EKNVEKEKEMSMKEWILRYAEQQTDEEKNESMKETEEEKFDPNERYLHLTAKLSEAKEQASLSKQDKDKQGQKVAQEKIRRIQQEMATLEEHPVFNPAIKISSQQQNEKKKTPLPQDTNLNLALLEKPEGAAKEEKVKKKDPLDIRDFDYSARSWTGKSPKQFLIDWCRKNFPKSPNPAFEKVQVGRYWKCRVRVTKSSDDILAVCPTIVTEDSMQAQHLAATLALYHLAKGQSVHQLLPPTYRDVWLEWSDIEKKREEENKMETNKPRDNFIAKLLNKLKQQQQLQSENQPKVSEDTEDSWENLVSEEDFSRLSLETPHTDDLEPSRILFKKLQSSSRYRVLLKERQELPVFKHRQLIVETLKKHRVVVVAGETGSGKSTQVPHFLLEDLLLDEGSSKCNIVCTQPRRISAVSLATRVCEELGCESGPGGKNSLCGYQIRMESRTGEATRLLYCTTGVLLRKLQEDGLLSSISHVIVDEVHERSVQSDFLLIILREILHKRSDLHLILMSATVDSEKFSSYFSHCPILRISGRSYPVEIFHVEDVIEATGYVLERDSEYCQKFLEEEEEITINVTGKGGGTTKYQEYVPIQSGSGIDLAPYYEKYSSRTQQAIFYMNPYKINLELILELLAYLDRSPQFKNVEGAVLIFLPGLAHIQQLYDLISTDRRFNLRDRHKLIALHSVLSTQDQAAAFTIPPLGIRKIVLATNIAETGITIPDVVFVIDTGRTKENRYHESSQMSSLEETFVSKASALQRQGRAGRVRDGFCFRMYTRERFESFMEYSVPEILRVPLEELCLHIMKCNLGSPEDFLSKALDPPQLQVISNAMNLLRKIGACQLNEPKLTPLGQHLAALPVNVKIGKMLIFGAIFGCLDPVATLAAVMTEKSPFTTPIGRKDEADLAKSSLAVAVSDHITIYNAYLGWKKARQEGGYRAEMTYCRRNFLNRTSLLTVEDVKQELIRVVRAAGFTASAVQRGNGATHSPSLEEIALLKAVLTAGLYDNVGKILYTKSVDITEKLACMVETAQGKAQVHPSSVNRDLQVYGWLLYQEKVRYAKVYLRETTLISPFPILLFGGDIEVQHRERLLSVDGWIHFQAPVKIAVIFKQLRVLIESVLKKKLENPKMSLEDDKVLHIIKELIKTENGN</sequence>
<dbReference type="Gene3D" id="1.20.120.1080">
    <property type="match status" value="1"/>
</dbReference>
<evidence type="ECO:0000256" key="8">
    <source>
        <dbReference type="ARBA" id="ARBA00022840"/>
    </source>
</evidence>
<evidence type="ECO:0000259" key="13">
    <source>
        <dbReference type="PROSITE" id="PS51192"/>
    </source>
</evidence>
<feature type="compositionally biased region" description="Basic and acidic residues" evidence="12">
    <location>
        <begin position="25"/>
        <end position="47"/>
    </location>
</feature>
<feature type="domain" description="Helicase C-terminal" evidence="14">
    <location>
        <begin position="626"/>
        <end position="804"/>
    </location>
</feature>
<dbReference type="InterPro" id="IPR056328">
    <property type="entry name" value="DSRM_DHX29"/>
</dbReference>
<dbReference type="Pfam" id="PF00271">
    <property type="entry name" value="Helicase_C"/>
    <property type="match status" value="1"/>
</dbReference>
<evidence type="ECO:0000256" key="11">
    <source>
        <dbReference type="ARBA" id="ARBA00047984"/>
    </source>
</evidence>
<dbReference type="Pfam" id="PF07717">
    <property type="entry name" value="OB_NTP_bind"/>
    <property type="match status" value="1"/>
</dbReference>
<evidence type="ECO:0000313" key="16">
    <source>
        <dbReference type="Proteomes" id="UP000661971"/>
    </source>
</evidence>
<dbReference type="InterPro" id="IPR002464">
    <property type="entry name" value="DNA/RNA_helicase_DEAH_CS"/>
</dbReference>
<dbReference type="GO" id="GO:0016787">
    <property type="term" value="F:hydrolase activity"/>
    <property type="evidence" value="ECO:0007669"/>
    <property type="project" value="UniProtKB-KW"/>
</dbReference>
<keyword evidence="16" id="KW-1185">Reference proteome</keyword>
<organism evidence="15 16">
    <name type="scientific">Nothocercus nigrocapillus</name>
    <dbReference type="NCBI Taxonomy" id="1977171"/>
    <lineage>
        <taxon>Eukaryota</taxon>
        <taxon>Metazoa</taxon>
        <taxon>Chordata</taxon>
        <taxon>Craniata</taxon>
        <taxon>Vertebrata</taxon>
        <taxon>Euteleostomi</taxon>
        <taxon>Archelosauria</taxon>
        <taxon>Archosauria</taxon>
        <taxon>Dinosauria</taxon>
        <taxon>Saurischia</taxon>
        <taxon>Theropoda</taxon>
        <taxon>Coelurosauria</taxon>
        <taxon>Aves</taxon>
        <taxon>Palaeognathae</taxon>
        <taxon>Tinamiformes</taxon>
        <taxon>Tinamidae</taxon>
        <taxon>Nothocercus</taxon>
    </lineage>
</organism>
<dbReference type="PROSITE" id="PS51192">
    <property type="entry name" value="HELICASE_ATP_BIND_1"/>
    <property type="match status" value="1"/>
</dbReference>
<evidence type="ECO:0000256" key="10">
    <source>
        <dbReference type="ARBA" id="ARBA00023054"/>
    </source>
</evidence>
<protein>
    <recommendedName>
        <fullName evidence="2">RNA helicase</fullName>
        <ecNumber evidence="2">3.6.4.13</ecNumber>
    </recommendedName>
</protein>
<dbReference type="InterPro" id="IPR048333">
    <property type="entry name" value="HA2_WH"/>
</dbReference>
<comment type="caution">
    <text evidence="15">The sequence shown here is derived from an EMBL/GenBank/DDBJ whole genome shotgun (WGS) entry which is preliminary data.</text>
</comment>
<evidence type="ECO:0000256" key="12">
    <source>
        <dbReference type="SAM" id="MobiDB-lite"/>
    </source>
</evidence>
<dbReference type="InterPro" id="IPR011709">
    <property type="entry name" value="DEAD-box_helicase_OB_fold"/>
</dbReference>
<dbReference type="InterPro" id="IPR001650">
    <property type="entry name" value="Helicase_C-like"/>
</dbReference>
<dbReference type="AlphaFoldDB" id="A0A851SWU8"/>
<comment type="similarity">
    <text evidence="1">Belongs to the DEAD box helicase family. DEAH subfamily.</text>
</comment>
<dbReference type="EMBL" id="WBNA01000016">
    <property type="protein sequence ID" value="NXD07021.1"/>
    <property type="molecule type" value="Genomic_DNA"/>
</dbReference>
<dbReference type="PANTHER" id="PTHR18934">
    <property type="entry name" value="ATP-DEPENDENT RNA HELICASE"/>
    <property type="match status" value="1"/>
</dbReference>
<keyword evidence="5" id="KW-0547">Nucleotide-binding</keyword>
<reference evidence="16" key="1">
    <citation type="submission" date="2023-07" db="EMBL/GenBank/DDBJ databases">
        <title>Bird 10,000 Genomes (B10K) Project - Family phase.</title>
        <authorList>
            <person name="Zhang G."/>
        </authorList>
    </citation>
    <scope>NUCLEOTIDE SEQUENCE [LARGE SCALE GENOMIC DNA]</scope>
</reference>
<dbReference type="GO" id="GO:0003723">
    <property type="term" value="F:RNA binding"/>
    <property type="evidence" value="ECO:0007669"/>
    <property type="project" value="TreeGrafter"/>
</dbReference>
<dbReference type="InterPro" id="IPR059023">
    <property type="entry name" value="RNA_hel_CTD"/>
</dbReference>
<evidence type="ECO:0000256" key="5">
    <source>
        <dbReference type="ARBA" id="ARBA00022741"/>
    </source>
</evidence>
<dbReference type="FunFam" id="3.40.50.300:FF:000500">
    <property type="entry name" value="ATP-dependent RNA helicase DHX29"/>
    <property type="match status" value="1"/>
</dbReference>
<gene>
    <name evidence="15" type="primary">Dhx29</name>
    <name evidence="15" type="ORF">NOTNIG_R08935</name>
</gene>
<name>A0A851SWU8_9AVES</name>
<dbReference type="InterPro" id="IPR014001">
    <property type="entry name" value="Helicase_ATP-bd"/>
</dbReference>
<keyword evidence="3" id="KW-0963">Cytoplasm</keyword>
<keyword evidence="10" id="KW-0175">Coiled coil</keyword>
<dbReference type="Pfam" id="PF04408">
    <property type="entry name" value="WHD_HA2"/>
    <property type="match status" value="1"/>
</dbReference>
<evidence type="ECO:0000256" key="3">
    <source>
        <dbReference type="ARBA" id="ARBA00022490"/>
    </source>
</evidence>
<evidence type="ECO:0000256" key="6">
    <source>
        <dbReference type="ARBA" id="ARBA00022801"/>
    </source>
</evidence>
<dbReference type="FunFam" id="1.20.120.1080:FF:000002">
    <property type="entry name" value="Putative ATP-dependent RNA helicase DHX36"/>
    <property type="match status" value="1"/>
</dbReference>
<evidence type="ECO:0000259" key="14">
    <source>
        <dbReference type="PROSITE" id="PS51194"/>
    </source>
</evidence>
<dbReference type="GO" id="GO:0003724">
    <property type="term" value="F:RNA helicase activity"/>
    <property type="evidence" value="ECO:0007669"/>
    <property type="project" value="UniProtKB-EC"/>
</dbReference>
<dbReference type="SMART" id="SM00847">
    <property type="entry name" value="HA2"/>
    <property type="match status" value="1"/>
</dbReference>
<dbReference type="PROSITE" id="PS51194">
    <property type="entry name" value="HELICASE_CTER"/>
    <property type="match status" value="1"/>
</dbReference>
<dbReference type="SMART" id="SM00487">
    <property type="entry name" value="DEXDc"/>
    <property type="match status" value="1"/>
</dbReference>
<dbReference type="Pfam" id="PF26026">
    <property type="entry name" value="RNA_hel_CTD"/>
    <property type="match status" value="1"/>
</dbReference>
<dbReference type="Gene3D" id="3.40.50.300">
    <property type="entry name" value="P-loop containing nucleotide triphosphate hydrolases"/>
    <property type="match status" value="2"/>
</dbReference>
<keyword evidence="9" id="KW-0648">Protein biosynthesis</keyword>
<dbReference type="GO" id="GO:0005524">
    <property type="term" value="F:ATP binding"/>
    <property type="evidence" value="ECO:0007669"/>
    <property type="project" value="UniProtKB-KW"/>
</dbReference>
<dbReference type="FunFam" id="3.40.50.300:FF:000325">
    <property type="entry name" value="ATP-dependent RNA helicase DHX29"/>
    <property type="match status" value="1"/>
</dbReference>
<feature type="non-terminal residue" evidence="15">
    <location>
        <position position="1"/>
    </location>
</feature>
<keyword evidence="7 15" id="KW-0347">Helicase</keyword>
<accession>A0A851SWU8</accession>
<feature type="domain" description="Helicase ATP-binding" evidence="13">
    <location>
        <begin position="360"/>
        <end position="532"/>
    </location>
</feature>
<comment type="catalytic activity">
    <reaction evidence="11">
        <text>ATP + H2O = ADP + phosphate + H(+)</text>
        <dbReference type="Rhea" id="RHEA:13065"/>
        <dbReference type="ChEBI" id="CHEBI:15377"/>
        <dbReference type="ChEBI" id="CHEBI:15378"/>
        <dbReference type="ChEBI" id="CHEBI:30616"/>
        <dbReference type="ChEBI" id="CHEBI:43474"/>
        <dbReference type="ChEBI" id="CHEBI:456216"/>
        <dbReference type="EC" id="3.6.4.13"/>
    </reaction>
</comment>
<dbReference type="InterPro" id="IPR027417">
    <property type="entry name" value="P-loop_NTPase"/>
</dbReference>
<feature type="compositionally biased region" description="Basic and acidic residues" evidence="12">
    <location>
        <begin position="54"/>
        <end position="77"/>
    </location>
</feature>
<evidence type="ECO:0000313" key="15">
    <source>
        <dbReference type="EMBL" id="NXD07021.1"/>
    </source>
</evidence>
<dbReference type="SMART" id="SM00490">
    <property type="entry name" value="HELICc"/>
    <property type="match status" value="1"/>
</dbReference>
<dbReference type="SUPFAM" id="SSF52540">
    <property type="entry name" value="P-loop containing nucleoside triphosphate hydrolases"/>
    <property type="match status" value="1"/>
</dbReference>
<evidence type="ECO:0000256" key="2">
    <source>
        <dbReference type="ARBA" id="ARBA00012552"/>
    </source>
</evidence>
<dbReference type="EC" id="3.6.4.13" evidence="2"/>
<evidence type="ECO:0000256" key="4">
    <source>
        <dbReference type="ARBA" id="ARBA00022540"/>
    </source>
</evidence>
<dbReference type="CDD" id="cd18791">
    <property type="entry name" value="SF2_C_RHA"/>
    <property type="match status" value="1"/>
</dbReference>
<dbReference type="Pfam" id="PF24385">
    <property type="entry name" value="DSRM_DHX29"/>
    <property type="match status" value="1"/>
</dbReference>
<dbReference type="Pfam" id="PF00270">
    <property type="entry name" value="DEAD"/>
    <property type="match status" value="1"/>
</dbReference>
<evidence type="ECO:0000256" key="1">
    <source>
        <dbReference type="ARBA" id="ARBA00008792"/>
    </source>
</evidence>
<feature type="non-terminal residue" evidence="15">
    <location>
        <position position="1145"/>
    </location>
</feature>
<evidence type="ECO:0000256" key="7">
    <source>
        <dbReference type="ARBA" id="ARBA00022806"/>
    </source>
</evidence>
<dbReference type="Proteomes" id="UP000661971">
    <property type="component" value="Unassembled WGS sequence"/>
</dbReference>
<dbReference type="InterPro" id="IPR007502">
    <property type="entry name" value="Helicase-assoc_dom"/>
</dbReference>
<evidence type="ECO:0000256" key="9">
    <source>
        <dbReference type="ARBA" id="ARBA00022917"/>
    </source>
</evidence>
<dbReference type="InterPro" id="IPR011545">
    <property type="entry name" value="DEAD/DEAH_box_helicase_dom"/>
</dbReference>
<keyword evidence="8" id="KW-0067">ATP-binding</keyword>
<dbReference type="PANTHER" id="PTHR18934:SF264">
    <property type="entry name" value="ATP-DEPENDENT RNA HELICASE DHX29"/>
    <property type="match status" value="1"/>
</dbReference>
<dbReference type="PROSITE" id="PS00690">
    <property type="entry name" value="DEAH_ATP_HELICASE"/>
    <property type="match status" value="1"/>
</dbReference>
<dbReference type="Pfam" id="PF21010">
    <property type="entry name" value="HA2_C"/>
    <property type="match status" value="1"/>
</dbReference>
<feature type="region of interest" description="Disordered" evidence="12">
    <location>
        <begin position="20"/>
        <end position="77"/>
    </location>
</feature>
<dbReference type="GO" id="GO:0003743">
    <property type="term" value="F:translation initiation factor activity"/>
    <property type="evidence" value="ECO:0007669"/>
    <property type="project" value="UniProtKB-KW"/>
</dbReference>
<keyword evidence="4" id="KW-0396">Initiation factor</keyword>
<keyword evidence="6" id="KW-0378">Hydrolase</keyword>
<proteinExistence type="inferred from homology"/>